<reference evidence="7 8" key="1">
    <citation type="journal article" date="2018" name="Genome Announc.">
        <title>Genome Sequence of Geothermobacter sp. HR-1 Iron Reducer from the Loihi Seamount.</title>
        <authorList>
            <person name="Smith H."/>
            <person name="Abuyen K."/>
            <person name="Tremblay J."/>
            <person name="Savalia P."/>
            <person name="Perez-Rodriguez I."/>
            <person name="Emerson D."/>
            <person name="Tully B."/>
            <person name="Amend J."/>
        </authorList>
    </citation>
    <scope>NUCLEOTIDE SEQUENCE [LARGE SCALE GENOMIC DNA]</scope>
    <source>
        <strain evidence="7 8">HR-1</strain>
    </source>
</reference>
<feature type="transmembrane region" description="Helical" evidence="6">
    <location>
        <begin position="70"/>
        <end position="88"/>
    </location>
</feature>
<dbReference type="InterPro" id="IPR001123">
    <property type="entry name" value="LeuE-type"/>
</dbReference>
<evidence type="ECO:0000313" key="8">
    <source>
        <dbReference type="Proteomes" id="UP000236340"/>
    </source>
</evidence>
<dbReference type="GO" id="GO:0005886">
    <property type="term" value="C:plasma membrane"/>
    <property type="evidence" value="ECO:0007669"/>
    <property type="project" value="UniProtKB-SubCell"/>
</dbReference>
<keyword evidence="3 6" id="KW-0812">Transmembrane</keyword>
<name>A0A2K2H8Q8_9BACT</name>
<proteinExistence type="predicted"/>
<keyword evidence="2" id="KW-1003">Cell membrane</keyword>
<keyword evidence="5 6" id="KW-0472">Membrane</keyword>
<gene>
    <name evidence="7" type="ORF">C2E25_10940</name>
</gene>
<comment type="caution">
    <text evidence="7">The sequence shown here is derived from an EMBL/GenBank/DDBJ whole genome shotgun (WGS) entry which is preliminary data.</text>
</comment>
<dbReference type="EMBL" id="PPFX01000024">
    <property type="protein sequence ID" value="PNU19702.1"/>
    <property type="molecule type" value="Genomic_DNA"/>
</dbReference>
<feature type="transmembrane region" description="Helical" evidence="6">
    <location>
        <begin position="150"/>
        <end position="176"/>
    </location>
</feature>
<feature type="transmembrane region" description="Helical" evidence="6">
    <location>
        <begin position="188"/>
        <end position="209"/>
    </location>
</feature>
<organism evidence="7 8">
    <name type="scientific">Geothermobacter hydrogeniphilus</name>
    <dbReference type="NCBI Taxonomy" id="1969733"/>
    <lineage>
        <taxon>Bacteria</taxon>
        <taxon>Pseudomonadati</taxon>
        <taxon>Thermodesulfobacteriota</taxon>
        <taxon>Desulfuromonadia</taxon>
        <taxon>Desulfuromonadales</taxon>
        <taxon>Geothermobacteraceae</taxon>
        <taxon>Geothermobacter</taxon>
    </lineage>
</organism>
<evidence type="ECO:0000256" key="1">
    <source>
        <dbReference type="ARBA" id="ARBA00004651"/>
    </source>
</evidence>
<feature type="transmembrane region" description="Helical" evidence="6">
    <location>
        <begin position="40"/>
        <end position="64"/>
    </location>
</feature>
<evidence type="ECO:0000256" key="3">
    <source>
        <dbReference type="ARBA" id="ARBA00022692"/>
    </source>
</evidence>
<sequence>MDHLSLAAALIAITILTLTPGVDTMLIIRNTARGGWRDGAVSSLGICSSLFLHAGISAVGISVILMQVVWAFSLLKLAGGAYLVWLGLTSLRKGLRREIFELEQDRMATLEGFAAGRSLREGFLSNLLNPKAVVFYMAFLPQFIDPARSALLQSFFLAGCHFAIAMLWQCLLALMVRQVKGWLQRPRVSQWFHGLTGTVLVALGLRMAVEHQ</sequence>
<protein>
    <submittedName>
        <fullName evidence="7">Threonine transporter RhtB</fullName>
    </submittedName>
</protein>
<dbReference type="GO" id="GO:0015171">
    <property type="term" value="F:amino acid transmembrane transporter activity"/>
    <property type="evidence" value="ECO:0007669"/>
    <property type="project" value="TreeGrafter"/>
</dbReference>
<evidence type="ECO:0000313" key="7">
    <source>
        <dbReference type="EMBL" id="PNU19702.1"/>
    </source>
</evidence>
<dbReference type="AlphaFoldDB" id="A0A2K2H8Q8"/>
<accession>A0A2K2H8Q8</accession>
<comment type="subcellular location">
    <subcellularLocation>
        <location evidence="1">Cell membrane</location>
        <topology evidence="1">Multi-pass membrane protein</topology>
    </subcellularLocation>
</comment>
<dbReference type="PANTHER" id="PTHR30086">
    <property type="entry name" value="ARGININE EXPORTER PROTEIN ARGO"/>
    <property type="match status" value="1"/>
</dbReference>
<feature type="transmembrane region" description="Helical" evidence="6">
    <location>
        <begin position="6"/>
        <end position="28"/>
    </location>
</feature>
<evidence type="ECO:0000256" key="5">
    <source>
        <dbReference type="ARBA" id="ARBA00023136"/>
    </source>
</evidence>
<keyword evidence="4 6" id="KW-1133">Transmembrane helix</keyword>
<dbReference type="PANTHER" id="PTHR30086:SF20">
    <property type="entry name" value="ARGININE EXPORTER PROTEIN ARGO-RELATED"/>
    <property type="match status" value="1"/>
</dbReference>
<evidence type="ECO:0000256" key="2">
    <source>
        <dbReference type="ARBA" id="ARBA00022475"/>
    </source>
</evidence>
<dbReference type="OrthoDB" id="9807053at2"/>
<dbReference type="PIRSF" id="PIRSF006324">
    <property type="entry name" value="LeuE"/>
    <property type="match status" value="1"/>
</dbReference>
<dbReference type="Proteomes" id="UP000236340">
    <property type="component" value="Unassembled WGS sequence"/>
</dbReference>
<evidence type="ECO:0000256" key="4">
    <source>
        <dbReference type="ARBA" id="ARBA00022989"/>
    </source>
</evidence>
<dbReference type="Pfam" id="PF01810">
    <property type="entry name" value="LysE"/>
    <property type="match status" value="1"/>
</dbReference>
<feature type="transmembrane region" description="Helical" evidence="6">
    <location>
        <begin position="127"/>
        <end position="144"/>
    </location>
</feature>
<dbReference type="RefSeq" id="WP_103115775.1">
    <property type="nucleotide sequence ID" value="NZ_PPFX01000024.1"/>
</dbReference>
<evidence type="ECO:0000256" key="6">
    <source>
        <dbReference type="SAM" id="Phobius"/>
    </source>
</evidence>